<evidence type="ECO:0000313" key="5">
    <source>
        <dbReference type="EMBL" id="BBO20019.1"/>
    </source>
</evidence>
<gene>
    <name evidence="5" type="ORF">DSYM_07180</name>
</gene>
<evidence type="ECO:0000313" key="6">
    <source>
        <dbReference type="Proteomes" id="UP000662914"/>
    </source>
</evidence>
<comment type="catalytic activity">
    <reaction evidence="4">
        <text>alpha,alpha-trehalose 6-phosphate + H2O = alpha,alpha-trehalose + phosphate</text>
        <dbReference type="Rhea" id="RHEA:23420"/>
        <dbReference type="ChEBI" id="CHEBI:15377"/>
        <dbReference type="ChEBI" id="CHEBI:16551"/>
        <dbReference type="ChEBI" id="CHEBI:43474"/>
        <dbReference type="ChEBI" id="CHEBI:58429"/>
        <dbReference type="EC" id="3.1.3.12"/>
    </reaction>
</comment>
<keyword evidence="4" id="KW-0479">Metal-binding</keyword>
<dbReference type="InterPro" id="IPR006379">
    <property type="entry name" value="HAD-SF_hydro_IIB"/>
</dbReference>
<dbReference type="AlphaFoldDB" id="A0A809QX84"/>
<organism evidence="5 6">
    <name type="scientific">Candidatus Desulfobacillus denitrificans</name>
    <dbReference type="NCBI Taxonomy" id="2608985"/>
    <lineage>
        <taxon>Bacteria</taxon>
        <taxon>Pseudomonadati</taxon>
        <taxon>Pseudomonadota</taxon>
        <taxon>Betaproteobacteria</taxon>
        <taxon>Candidatus Desulfobacillus</taxon>
    </lineage>
</organism>
<dbReference type="UniPathway" id="UPA00299"/>
<comment type="pathway">
    <text evidence="1 4">Glycan biosynthesis; trehalose biosynthesis.</text>
</comment>
<dbReference type="CDD" id="cd01627">
    <property type="entry name" value="HAD_TPP"/>
    <property type="match status" value="1"/>
</dbReference>
<dbReference type="InterPro" id="IPR003337">
    <property type="entry name" value="Trehalose_PPase"/>
</dbReference>
<dbReference type="InterPro" id="IPR023214">
    <property type="entry name" value="HAD_sf"/>
</dbReference>
<protein>
    <recommendedName>
        <fullName evidence="4">Trehalose 6-phosphate phosphatase</fullName>
        <ecNumber evidence="4">3.1.3.12</ecNumber>
    </recommendedName>
</protein>
<dbReference type="Gene3D" id="3.30.70.1020">
    <property type="entry name" value="Trehalose-6-phosphate phosphatase related protein, domain 2"/>
    <property type="match status" value="1"/>
</dbReference>
<dbReference type="NCBIfam" id="TIGR00685">
    <property type="entry name" value="T6PP"/>
    <property type="match status" value="1"/>
</dbReference>
<dbReference type="NCBIfam" id="TIGR01484">
    <property type="entry name" value="HAD-SF-IIB"/>
    <property type="match status" value="1"/>
</dbReference>
<evidence type="ECO:0000256" key="2">
    <source>
        <dbReference type="ARBA" id="ARBA00008770"/>
    </source>
</evidence>
<dbReference type="GO" id="GO:0004805">
    <property type="term" value="F:trehalose-phosphatase activity"/>
    <property type="evidence" value="ECO:0007669"/>
    <property type="project" value="UniProtKB-EC"/>
</dbReference>
<dbReference type="Pfam" id="PF02358">
    <property type="entry name" value="Trehalose_PPase"/>
    <property type="match status" value="1"/>
</dbReference>
<dbReference type="GO" id="GO:0005992">
    <property type="term" value="P:trehalose biosynthetic process"/>
    <property type="evidence" value="ECO:0007669"/>
    <property type="project" value="UniProtKB-UniPathway"/>
</dbReference>
<comment type="similarity">
    <text evidence="2 4">Belongs to the trehalose phosphatase family.</text>
</comment>
<reference evidence="5" key="1">
    <citation type="journal article" name="DNA Res.">
        <title>The physiological potential of anammox bacteria as revealed by their core genome structure.</title>
        <authorList>
            <person name="Okubo T."/>
            <person name="Toyoda A."/>
            <person name="Fukuhara K."/>
            <person name="Uchiyama I."/>
            <person name="Harigaya Y."/>
            <person name="Kuroiwa M."/>
            <person name="Suzuki T."/>
            <person name="Murakami Y."/>
            <person name="Suwa Y."/>
            <person name="Takami H."/>
        </authorList>
    </citation>
    <scope>NUCLEOTIDE SEQUENCE</scope>
    <source>
        <strain evidence="5">317325-3</strain>
    </source>
</reference>
<dbReference type="InterPro" id="IPR036412">
    <property type="entry name" value="HAD-like_sf"/>
</dbReference>
<evidence type="ECO:0000256" key="4">
    <source>
        <dbReference type="RuleBase" id="RU361117"/>
    </source>
</evidence>
<evidence type="ECO:0000256" key="1">
    <source>
        <dbReference type="ARBA" id="ARBA00005199"/>
    </source>
</evidence>
<dbReference type="PANTHER" id="PTHR43768">
    <property type="entry name" value="TREHALOSE 6-PHOSPHATE PHOSPHATASE"/>
    <property type="match status" value="1"/>
</dbReference>
<dbReference type="EC" id="3.1.3.12" evidence="4"/>
<sequence>MAETTILNGALMDMSAADGARAFFFDIDGTLLEIAPTPSGVRVDAGLVASIRQLHECSGGAVALISGRRVADVDALFPGLRLPIAGQHGLERRDSAGGCHSHAPEGVDWPRLKALVKGTFDGVRDLVLEDKGLTLAVHYRQNPSLERQVTDALARIVADAGATVRLQPGKCVLEVKPAGRDKGTAIAEFMTEVPFRGRRPVFLGDDITDEYGFSVVNDLGGDSIKVGEGPTVARWRLDNVQAVRAWLDELLARIPACRRQERGWAT</sequence>
<dbReference type="PANTHER" id="PTHR43768:SF3">
    <property type="entry name" value="TREHALOSE 6-PHOSPHATE PHOSPHATASE"/>
    <property type="match status" value="1"/>
</dbReference>
<name>A0A809QX84_9PROT</name>
<accession>A0A809QX84</accession>
<comment type="cofactor">
    <cofactor evidence="4">
        <name>Mg(2+)</name>
        <dbReference type="ChEBI" id="CHEBI:18420"/>
    </cofactor>
</comment>
<dbReference type="GO" id="GO:0046872">
    <property type="term" value="F:metal ion binding"/>
    <property type="evidence" value="ECO:0007669"/>
    <property type="project" value="UniProtKB-KW"/>
</dbReference>
<keyword evidence="3 4" id="KW-0378">Hydrolase</keyword>
<keyword evidence="4" id="KW-0460">Magnesium</keyword>
<dbReference type="Gene3D" id="3.40.50.1000">
    <property type="entry name" value="HAD superfamily/HAD-like"/>
    <property type="match status" value="1"/>
</dbReference>
<proteinExistence type="inferred from homology"/>
<dbReference type="EMBL" id="AP021857">
    <property type="protein sequence ID" value="BBO20019.1"/>
    <property type="molecule type" value="Genomic_DNA"/>
</dbReference>
<dbReference type="SUPFAM" id="SSF56784">
    <property type="entry name" value="HAD-like"/>
    <property type="match status" value="1"/>
</dbReference>
<dbReference type="KEGG" id="ddz:DSYM_07180"/>
<dbReference type="InterPro" id="IPR044651">
    <property type="entry name" value="OTSB-like"/>
</dbReference>
<dbReference type="Proteomes" id="UP000662914">
    <property type="component" value="Chromosome"/>
</dbReference>
<comment type="function">
    <text evidence="4">Removes the phosphate from trehalose 6-phosphate to produce free trehalose.</text>
</comment>
<evidence type="ECO:0000256" key="3">
    <source>
        <dbReference type="ARBA" id="ARBA00022801"/>
    </source>
</evidence>